<dbReference type="Proteomes" id="UP000594263">
    <property type="component" value="Unplaced"/>
</dbReference>
<dbReference type="AlphaFoldDB" id="A0A7N0RCT2"/>
<evidence type="ECO:0000259" key="3">
    <source>
        <dbReference type="Pfam" id="PF20705"/>
    </source>
</evidence>
<feature type="region of interest" description="Disordered" evidence="1">
    <location>
        <begin position="57"/>
        <end position="76"/>
    </location>
</feature>
<reference evidence="4" key="1">
    <citation type="submission" date="2021-01" db="UniProtKB">
        <authorList>
            <consortium name="EnsemblPlants"/>
        </authorList>
    </citation>
    <scope>IDENTIFICATION</scope>
</reference>
<keyword evidence="5" id="KW-1185">Reference proteome</keyword>
<evidence type="ECO:0000256" key="2">
    <source>
        <dbReference type="SAM" id="Phobius"/>
    </source>
</evidence>
<evidence type="ECO:0000313" key="5">
    <source>
        <dbReference type="Proteomes" id="UP000594263"/>
    </source>
</evidence>
<dbReference type="InterPro" id="IPR049224">
    <property type="entry name" value="DUF6821"/>
</dbReference>
<organism evidence="4 5">
    <name type="scientific">Kalanchoe fedtschenkoi</name>
    <name type="common">Lavender scallops</name>
    <name type="synonym">South American air plant</name>
    <dbReference type="NCBI Taxonomy" id="63787"/>
    <lineage>
        <taxon>Eukaryota</taxon>
        <taxon>Viridiplantae</taxon>
        <taxon>Streptophyta</taxon>
        <taxon>Embryophyta</taxon>
        <taxon>Tracheophyta</taxon>
        <taxon>Spermatophyta</taxon>
        <taxon>Magnoliopsida</taxon>
        <taxon>eudicotyledons</taxon>
        <taxon>Gunneridae</taxon>
        <taxon>Pentapetalae</taxon>
        <taxon>Saxifragales</taxon>
        <taxon>Crassulaceae</taxon>
        <taxon>Kalanchoe</taxon>
    </lineage>
</organism>
<dbReference type="PANTHER" id="PTHR33646:SF6">
    <property type="entry name" value="TRANSMEMBRANE PROTEIN"/>
    <property type="match status" value="1"/>
</dbReference>
<dbReference type="EnsemblPlants" id="Kaladp0008s0191.1.v1.1">
    <property type="protein sequence ID" value="Kaladp0008s0191.1.v1.1"/>
    <property type="gene ID" value="Kaladp0008s0191.v1.1"/>
</dbReference>
<feature type="compositionally biased region" description="Basic and acidic residues" evidence="1">
    <location>
        <begin position="100"/>
        <end position="111"/>
    </location>
</feature>
<dbReference type="PANTHER" id="PTHR33646">
    <property type="entry name" value="GB|AAF00631.1"/>
    <property type="match status" value="1"/>
</dbReference>
<feature type="compositionally biased region" description="Polar residues" evidence="1">
    <location>
        <begin position="63"/>
        <end position="74"/>
    </location>
</feature>
<evidence type="ECO:0000313" key="4">
    <source>
        <dbReference type="EnsemblPlants" id="Kaladp0008s0191.1.v1.1"/>
    </source>
</evidence>
<keyword evidence="2" id="KW-0812">Transmembrane</keyword>
<feature type="transmembrane region" description="Helical" evidence="2">
    <location>
        <begin position="234"/>
        <end position="255"/>
    </location>
</feature>
<feature type="region of interest" description="Disordered" evidence="1">
    <location>
        <begin position="96"/>
        <end position="116"/>
    </location>
</feature>
<dbReference type="Gramene" id="Kaladp0008s0191.1.v1.1">
    <property type="protein sequence ID" value="Kaladp0008s0191.1.v1.1"/>
    <property type="gene ID" value="Kaladp0008s0191.v1.1"/>
</dbReference>
<proteinExistence type="predicted"/>
<dbReference type="Pfam" id="PF20705">
    <property type="entry name" value="DUF6821"/>
    <property type="match status" value="1"/>
</dbReference>
<evidence type="ECO:0000256" key="1">
    <source>
        <dbReference type="SAM" id="MobiDB-lite"/>
    </source>
</evidence>
<sequence length="321" mass="35236">MEGGGGAADFNDWEMLQSDVEEEIREGGVAAESEGLRMLRLDYFSIDNSMEYAAIGGDKSDLSSEGGSVVSDNPSWVDPAASDAAVFRRRNSGEFWPDSASDRSKSSDSGDKVGLGLVESGDDHVLELKNQGGYLGKLGYDSGGYESMEVGFEGIQEVEKMGVASDLSVEKIDMEENPSAEIRNETVSGIMGGDSFVAAQEDGNLEKEVELPIVVEKKALMWWKLPLELVKFCVFRVSPLWSISVAAAMVGVFIMRRRLHMMKRKTKGLQMKVTVDHKKVDQFMSRAARLNEAFSVVRRVPIIRPPLPAPGVTPWPVMSMR</sequence>
<keyword evidence="2" id="KW-0472">Membrane</keyword>
<dbReference type="InterPro" id="IPR045883">
    <property type="entry name" value="At4g13530-like"/>
</dbReference>
<name>A0A7N0RCT2_KALFE</name>
<accession>A0A7N0RCT2</accession>
<feature type="domain" description="DUF6821" evidence="3">
    <location>
        <begin position="220"/>
        <end position="304"/>
    </location>
</feature>
<protein>
    <recommendedName>
        <fullName evidence="3">DUF6821 domain-containing protein</fullName>
    </recommendedName>
</protein>
<keyword evidence="2" id="KW-1133">Transmembrane helix</keyword>